<feature type="domain" description="Glutaredoxin" evidence="7">
    <location>
        <begin position="4"/>
        <end position="63"/>
    </location>
</feature>
<reference evidence="9" key="1">
    <citation type="submission" date="2016-11" db="EMBL/GenBank/DDBJ databases">
        <authorList>
            <person name="Varghese N."/>
            <person name="Submissions S."/>
        </authorList>
    </citation>
    <scope>NUCLEOTIDE SEQUENCE [LARGE SCALE GENOMIC DNA]</scope>
    <source>
        <strain evidence="9">CGMCC 1.7063</strain>
    </source>
</reference>
<dbReference type="Gene3D" id="3.40.30.10">
    <property type="entry name" value="Glutaredoxin"/>
    <property type="match status" value="1"/>
</dbReference>
<keyword evidence="3 6" id="KW-0249">Electron transport</keyword>
<dbReference type="InterPro" id="IPR011767">
    <property type="entry name" value="GLR_AS"/>
</dbReference>
<evidence type="ECO:0000313" key="8">
    <source>
        <dbReference type="EMBL" id="SHF22125.1"/>
    </source>
</evidence>
<dbReference type="PROSITE" id="PS00195">
    <property type="entry name" value="GLUTAREDOXIN_1"/>
    <property type="match status" value="1"/>
</dbReference>
<sequence>MQDVVIYTTRFCPYCIRAKQLLDSKGVKYREIAVDSDPNLRAQMAARAGRRSVPQIWIGDRHVGGCDELMALERSRQLDGLLG</sequence>
<comment type="function">
    <text evidence="6">Has a glutathione-disulfide oxidoreductase activity in the presence of NADPH and glutathione reductase. Reduces low molecular weight disulfides and proteins.</text>
</comment>
<dbReference type="InterPro" id="IPR002109">
    <property type="entry name" value="Glutaredoxin"/>
</dbReference>
<name>A0A1M4ZVW5_9GAMM</name>
<dbReference type="PROSITE" id="PS51354">
    <property type="entry name" value="GLUTAREDOXIN_2"/>
    <property type="match status" value="1"/>
</dbReference>
<dbReference type="Proteomes" id="UP000184170">
    <property type="component" value="Unassembled WGS sequence"/>
</dbReference>
<dbReference type="GO" id="GO:0005737">
    <property type="term" value="C:cytoplasm"/>
    <property type="evidence" value="ECO:0007669"/>
    <property type="project" value="TreeGrafter"/>
</dbReference>
<comment type="similarity">
    <text evidence="1 6">Belongs to the glutaredoxin family.</text>
</comment>
<accession>A0A1M4ZVW5</accession>
<proteinExistence type="inferred from homology"/>
<evidence type="ECO:0000256" key="6">
    <source>
        <dbReference type="RuleBase" id="RU364065"/>
    </source>
</evidence>
<dbReference type="InterPro" id="IPR011900">
    <property type="entry name" value="GRX_bact"/>
</dbReference>
<evidence type="ECO:0000259" key="7">
    <source>
        <dbReference type="Pfam" id="PF00462"/>
    </source>
</evidence>
<evidence type="ECO:0000256" key="5">
    <source>
        <dbReference type="ARBA" id="ARBA00023284"/>
    </source>
</evidence>
<dbReference type="CDD" id="cd03418">
    <property type="entry name" value="GRX_GRXb_1_3_like"/>
    <property type="match status" value="1"/>
</dbReference>
<dbReference type="PANTHER" id="PTHR45694:SF18">
    <property type="entry name" value="GLUTAREDOXIN-1-RELATED"/>
    <property type="match status" value="1"/>
</dbReference>
<gene>
    <name evidence="8" type="ORF">SAMN04487965_1667</name>
</gene>
<evidence type="ECO:0000256" key="2">
    <source>
        <dbReference type="ARBA" id="ARBA00022448"/>
    </source>
</evidence>
<dbReference type="PANTHER" id="PTHR45694">
    <property type="entry name" value="GLUTAREDOXIN 2"/>
    <property type="match status" value="1"/>
</dbReference>
<keyword evidence="2 6" id="KW-0813">Transport</keyword>
<dbReference type="GO" id="GO:0034599">
    <property type="term" value="P:cellular response to oxidative stress"/>
    <property type="evidence" value="ECO:0007669"/>
    <property type="project" value="TreeGrafter"/>
</dbReference>
<dbReference type="PRINTS" id="PR00160">
    <property type="entry name" value="GLUTAREDOXIN"/>
</dbReference>
<dbReference type="GO" id="GO:0045454">
    <property type="term" value="P:cell redox homeostasis"/>
    <property type="evidence" value="ECO:0007669"/>
    <property type="project" value="InterPro"/>
</dbReference>
<evidence type="ECO:0000313" key="9">
    <source>
        <dbReference type="Proteomes" id="UP000184170"/>
    </source>
</evidence>
<dbReference type="RefSeq" id="WP_073273543.1">
    <property type="nucleotide sequence ID" value="NZ_FQVA01000001.1"/>
</dbReference>
<dbReference type="Pfam" id="PF00462">
    <property type="entry name" value="Glutaredoxin"/>
    <property type="match status" value="1"/>
</dbReference>
<dbReference type="STRING" id="494016.SAMN04487965_1667"/>
<evidence type="ECO:0000256" key="1">
    <source>
        <dbReference type="ARBA" id="ARBA00007787"/>
    </source>
</evidence>
<dbReference type="NCBIfam" id="TIGR02181">
    <property type="entry name" value="GRX_bact"/>
    <property type="match status" value="1"/>
</dbReference>
<evidence type="ECO:0000256" key="3">
    <source>
        <dbReference type="ARBA" id="ARBA00022982"/>
    </source>
</evidence>
<keyword evidence="5 6" id="KW-0676">Redox-active center</keyword>
<dbReference type="InterPro" id="IPR036249">
    <property type="entry name" value="Thioredoxin-like_sf"/>
</dbReference>
<organism evidence="8 9">
    <name type="scientific">Microbulbifer donghaiensis</name>
    <dbReference type="NCBI Taxonomy" id="494016"/>
    <lineage>
        <taxon>Bacteria</taxon>
        <taxon>Pseudomonadati</taxon>
        <taxon>Pseudomonadota</taxon>
        <taxon>Gammaproteobacteria</taxon>
        <taxon>Cellvibrionales</taxon>
        <taxon>Microbulbiferaceae</taxon>
        <taxon>Microbulbifer</taxon>
    </lineage>
</organism>
<dbReference type="FunFam" id="3.40.30.10:FF:000018">
    <property type="entry name" value="Glutaredoxin"/>
    <property type="match status" value="1"/>
</dbReference>
<dbReference type="EMBL" id="FQVA01000001">
    <property type="protein sequence ID" value="SHF22125.1"/>
    <property type="molecule type" value="Genomic_DNA"/>
</dbReference>
<protein>
    <recommendedName>
        <fullName evidence="6">Glutaredoxin</fullName>
    </recommendedName>
</protein>
<keyword evidence="6" id="KW-0963">Cytoplasm</keyword>
<evidence type="ECO:0000256" key="4">
    <source>
        <dbReference type="ARBA" id="ARBA00023157"/>
    </source>
</evidence>
<dbReference type="InterPro" id="IPR014025">
    <property type="entry name" value="Glutaredoxin_subgr"/>
</dbReference>
<dbReference type="OrthoDB" id="9814618at2"/>
<dbReference type="AlphaFoldDB" id="A0A1M4ZVW5"/>
<dbReference type="SUPFAM" id="SSF52833">
    <property type="entry name" value="Thioredoxin-like"/>
    <property type="match status" value="1"/>
</dbReference>
<keyword evidence="9" id="KW-1185">Reference proteome</keyword>
<dbReference type="GO" id="GO:0015038">
    <property type="term" value="F:glutathione disulfide oxidoreductase activity"/>
    <property type="evidence" value="ECO:0007669"/>
    <property type="project" value="UniProtKB-UniRule"/>
</dbReference>
<keyword evidence="4" id="KW-1015">Disulfide bond</keyword>